<proteinExistence type="predicted"/>
<gene>
    <name evidence="2" type="ORF">LVIROSA_LOCUS25481</name>
</gene>
<dbReference type="EMBL" id="CAKMRJ010004636">
    <property type="protein sequence ID" value="CAH1439273.1"/>
    <property type="molecule type" value="Genomic_DNA"/>
</dbReference>
<feature type="transmembrane region" description="Helical" evidence="1">
    <location>
        <begin position="77"/>
        <end position="95"/>
    </location>
</feature>
<dbReference type="PANTHER" id="PTHR38928">
    <property type="entry name" value="ARGOS7"/>
    <property type="match status" value="1"/>
</dbReference>
<dbReference type="AlphaFoldDB" id="A0AAU9NNC8"/>
<sequence length="108" mass="11869">MMVLSTSFDQKSLFDESAEERFASKLSMGRNTYTKKTLPAIIGWTFRLKALAVMVLLTVTLLFLPLVLPPLPPPPPLLLFVPVLIMSVLLIVACAPSKFPPDTVVQSV</sequence>
<accession>A0AAU9NNC8</accession>
<evidence type="ECO:0000313" key="3">
    <source>
        <dbReference type="Proteomes" id="UP001157418"/>
    </source>
</evidence>
<keyword evidence="1" id="KW-0472">Membrane</keyword>
<keyword evidence="3" id="KW-1185">Reference proteome</keyword>
<evidence type="ECO:0000256" key="1">
    <source>
        <dbReference type="SAM" id="Phobius"/>
    </source>
</evidence>
<name>A0AAU9NNC8_9ASTR</name>
<evidence type="ECO:0000313" key="2">
    <source>
        <dbReference type="EMBL" id="CAH1439273.1"/>
    </source>
</evidence>
<keyword evidence="1" id="KW-1133">Transmembrane helix</keyword>
<feature type="transmembrane region" description="Helical" evidence="1">
    <location>
        <begin position="50"/>
        <end position="71"/>
    </location>
</feature>
<keyword evidence="1" id="KW-0812">Transmembrane</keyword>
<evidence type="ECO:0008006" key="4">
    <source>
        <dbReference type="Google" id="ProtNLM"/>
    </source>
</evidence>
<protein>
    <recommendedName>
        <fullName evidence="4">ARGOS-like protein</fullName>
    </recommendedName>
</protein>
<organism evidence="2 3">
    <name type="scientific">Lactuca virosa</name>
    <dbReference type="NCBI Taxonomy" id="75947"/>
    <lineage>
        <taxon>Eukaryota</taxon>
        <taxon>Viridiplantae</taxon>
        <taxon>Streptophyta</taxon>
        <taxon>Embryophyta</taxon>
        <taxon>Tracheophyta</taxon>
        <taxon>Spermatophyta</taxon>
        <taxon>Magnoliopsida</taxon>
        <taxon>eudicotyledons</taxon>
        <taxon>Gunneridae</taxon>
        <taxon>Pentapetalae</taxon>
        <taxon>asterids</taxon>
        <taxon>campanulids</taxon>
        <taxon>Asterales</taxon>
        <taxon>Asteraceae</taxon>
        <taxon>Cichorioideae</taxon>
        <taxon>Cichorieae</taxon>
        <taxon>Lactucinae</taxon>
        <taxon>Lactuca</taxon>
    </lineage>
</organism>
<comment type="caution">
    <text evidence="2">The sequence shown here is derived from an EMBL/GenBank/DDBJ whole genome shotgun (WGS) entry which is preliminary data.</text>
</comment>
<dbReference type="PANTHER" id="PTHR38928:SF7">
    <property type="entry name" value="ARGOS7"/>
    <property type="match status" value="1"/>
</dbReference>
<dbReference type="Proteomes" id="UP001157418">
    <property type="component" value="Unassembled WGS sequence"/>
</dbReference>
<reference evidence="2 3" key="1">
    <citation type="submission" date="2022-01" db="EMBL/GenBank/DDBJ databases">
        <authorList>
            <person name="Xiong W."/>
            <person name="Schranz E."/>
        </authorList>
    </citation>
    <scope>NUCLEOTIDE SEQUENCE [LARGE SCALE GENOMIC DNA]</scope>
</reference>